<protein>
    <submittedName>
        <fullName evidence="1">Uncharacterized protein</fullName>
    </submittedName>
</protein>
<dbReference type="EMBL" id="VSSQ01081280">
    <property type="protein sequence ID" value="MPN30231.1"/>
    <property type="molecule type" value="Genomic_DNA"/>
</dbReference>
<name>A0A645GTQ1_9ZZZZ</name>
<gene>
    <name evidence="1" type="ORF">SDC9_177694</name>
</gene>
<reference evidence="1" key="1">
    <citation type="submission" date="2019-08" db="EMBL/GenBank/DDBJ databases">
        <authorList>
            <person name="Kucharzyk K."/>
            <person name="Murdoch R.W."/>
            <person name="Higgins S."/>
            <person name="Loffler F."/>
        </authorList>
    </citation>
    <scope>NUCLEOTIDE SEQUENCE</scope>
</reference>
<evidence type="ECO:0000313" key="1">
    <source>
        <dbReference type="EMBL" id="MPN30231.1"/>
    </source>
</evidence>
<organism evidence="1">
    <name type="scientific">bioreactor metagenome</name>
    <dbReference type="NCBI Taxonomy" id="1076179"/>
    <lineage>
        <taxon>unclassified sequences</taxon>
        <taxon>metagenomes</taxon>
        <taxon>ecological metagenomes</taxon>
    </lineage>
</organism>
<accession>A0A645GTQ1</accession>
<proteinExistence type="predicted"/>
<comment type="caution">
    <text evidence="1">The sequence shown here is derived from an EMBL/GenBank/DDBJ whole genome shotgun (WGS) entry which is preliminary data.</text>
</comment>
<dbReference type="AlphaFoldDB" id="A0A645GTQ1"/>
<sequence>MATRTVKNTFTLILTLASALAAILFKVPPVWLILSGAVLGVVYRQAVAAGLAPLPPESGKEPNP</sequence>